<sequence length="374" mass="42850">MNRNQVTIRTMMIITIHMSHQVFLVGITYPEIHPPSQEISDEVFQANHSAQHKEYPENFSNEIAVSNYNQEKEGPSQDSDIRQLIREECGIEVYEVAESSIKNLVPIPRKCEVTSEDESKCDMPIQDQSSSVFTVFSNPLFKDNDDLTSSDDELLFEEDIPIEEFKIDYLKKFSGELADINPEITESNFNFEVEIRFIENLLYDNSSLRPPEELNVEIASTIVESIPSSLIPVHDNDSQREDIDIVTETDDVLPPSVENDDDLEEDIHFLEELLSDNSIPLTEDESSDSDHQDDPSFPLPPWEPPDAEFDFELDAEISVVMYDNDELECPKDEFDVSFLFIIRIFLSYLICSKMFLAFLSTESEDTIFDPGISV</sequence>
<evidence type="ECO:0008006" key="4">
    <source>
        <dbReference type="Google" id="ProtNLM"/>
    </source>
</evidence>
<evidence type="ECO:0000256" key="1">
    <source>
        <dbReference type="SAM" id="MobiDB-lite"/>
    </source>
</evidence>
<feature type="transmembrane region" description="Helical" evidence="2">
    <location>
        <begin position="338"/>
        <end position="359"/>
    </location>
</feature>
<keyword evidence="2" id="KW-1133">Transmembrane helix</keyword>
<dbReference type="AlphaFoldDB" id="A0A699IHV6"/>
<gene>
    <name evidence="3" type="ORF">Tci_522182</name>
</gene>
<reference evidence="3" key="1">
    <citation type="journal article" date="2019" name="Sci. Rep.">
        <title>Draft genome of Tanacetum cinerariifolium, the natural source of mosquito coil.</title>
        <authorList>
            <person name="Yamashiro T."/>
            <person name="Shiraishi A."/>
            <person name="Satake H."/>
            <person name="Nakayama K."/>
        </authorList>
    </citation>
    <scope>NUCLEOTIDE SEQUENCE</scope>
</reference>
<protein>
    <recommendedName>
        <fullName evidence="4">Reverse transcriptase domain-containing protein</fullName>
    </recommendedName>
</protein>
<accession>A0A699IHV6</accession>
<keyword evidence="2" id="KW-0472">Membrane</keyword>
<proteinExistence type="predicted"/>
<organism evidence="3">
    <name type="scientific">Tanacetum cinerariifolium</name>
    <name type="common">Dalmatian daisy</name>
    <name type="synonym">Chrysanthemum cinerariifolium</name>
    <dbReference type="NCBI Taxonomy" id="118510"/>
    <lineage>
        <taxon>Eukaryota</taxon>
        <taxon>Viridiplantae</taxon>
        <taxon>Streptophyta</taxon>
        <taxon>Embryophyta</taxon>
        <taxon>Tracheophyta</taxon>
        <taxon>Spermatophyta</taxon>
        <taxon>Magnoliopsida</taxon>
        <taxon>eudicotyledons</taxon>
        <taxon>Gunneridae</taxon>
        <taxon>Pentapetalae</taxon>
        <taxon>asterids</taxon>
        <taxon>campanulids</taxon>
        <taxon>Asterales</taxon>
        <taxon>Asteraceae</taxon>
        <taxon>Asteroideae</taxon>
        <taxon>Anthemideae</taxon>
        <taxon>Anthemidinae</taxon>
        <taxon>Tanacetum</taxon>
    </lineage>
</organism>
<dbReference type="EMBL" id="BKCJ010286712">
    <property type="protein sequence ID" value="GEZ50209.1"/>
    <property type="molecule type" value="Genomic_DNA"/>
</dbReference>
<evidence type="ECO:0000313" key="3">
    <source>
        <dbReference type="EMBL" id="GEZ50209.1"/>
    </source>
</evidence>
<feature type="region of interest" description="Disordered" evidence="1">
    <location>
        <begin position="280"/>
        <end position="305"/>
    </location>
</feature>
<name>A0A699IHV6_TANCI</name>
<comment type="caution">
    <text evidence="3">The sequence shown here is derived from an EMBL/GenBank/DDBJ whole genome shotgun (WGS) entry which is preliminary data.</text>
</comment>
<keyword evidence="2" id="KW-0812">Transmembrane</keyword>
<evidence type="ECO:0000256" key="2">
    <source>
        <dbReference type="SAM" id="Phobius"/>
    </source>
</evidence>